<dbReference type="AlphaFoldDB" id="A0A0S3UIB7"/>
<dbReference type="Proteomes" id="UP000217431">
    <property type="component" value="Chromosome I"/>
</dbReference>
<accession>A0A0S3UIB7</accession>
<feature type="short sequence motif" description="GXGXXG" evidence="4">
    <location>
        <begin position="29"/>
        <end position="34"/>
    </location>
</feature>
<dbReference type="Gene3D" id="3.40.1090.10">
    <property type="entry name" value="Cytosolic phospholipase A2 catalytic domain"/>
    <property type="match status" value="2"/>
</dbReference>
<protein>
    <submittedName>
        <fullName evidence="6">Probable patatin-like phoshpolipase</fullName>
    </submittedName>
</protein>
<keyword evidence="3 4" id="KW-0443">Lipid metabolism</keyword>
<dbReference type="InterPro" id="IPR002641">
    <property type="entry name" value="PNPLA_dom"/>
</dbReference>
<evidence type="ECO:0000256" key="4">
    <source>
        <dbReference type="PROSITE-ProRule" id="PRU01161"/>
    </source>
</evidence>
<dbReference type="GO" id="GO:0016042">
    <property type="term" value="P:lipid catabolic process"/>
    <property type="evidence" value="ECO:0007669"/>
    <property type="project" value="UniProtKB-UniRule"/>
</dbReference>
<dbReference type="RefSeq" id="WP_096405235.1">
    <property type="nucleotide sequence ID" value="NZ_AP014597.1"/>
</dbReference>
<name>A0A0S3UIB7_PREIN</name>
<dbReference type="InterPro" id="IPR016035">
    <property type="entry name" value="Acyl_Trfase/lysoPLipase"/>
</dbReference>
<proteinExistence type="predicted"/>
<reference evidence="6 7" key="1">
    <citation type="journal article" date="2016" name="DNA Res.">
        <title>The complete genome sequencing of Prevotella intermedia strain OMA14 and a subsequent fine-scale, intra-species genomic comparison reveal an unusual amplification of conjugative and mobile transposons and identify a novel Prevotella-lineage-specific repeat.</title>
        <authorList>
            <person name="Naito M."/>
            <person name="Ogura Y."/>
            <person name="Itoh T."/>
            <person name="Shoji M."/>
            <person name="Okamoto M."/>
            <person name="Hayashi T."/>
            <person name="Nakayama K."/>
        </authorList>
    </citation>
    <scope>NUCLEOTIDE SEQUENCE [LARGE SCALE GENOMIC DNA]</scope>
    <source>
        <strain evidence="6 7">OMA14</strain>
    </source>
</reference>
<feature type="domain" description="PNPLA" evidence="5">
    <location>
        <begin position="25"/>
        <end position="185"/>
    </location>
</feature>
<feature type="active site" description="Proton acceptor" evidence="4">
    <location>
        <position position="172"/>
    </location>
</feature>
<dbReference type="EMBL" id="AP014597">
    <property type="protein sequence ID" value="BAU17269.1"/>
    <property type="molecule type" value="Genomic_DNA"/>
</dbReference>
<evidence type="ECO:0000256" key="2">
    <source>
        <dbReference type="ARBA" id="ARBA00022963"/>
    </source>
</evidence>
<dbReference type="InterPro" id="IPR050301">
    <property type="entry name" value="NTE"/>
</dbReference>
<sequence>MSILPEYIKKLFGTGRQATTKNVALVLSGGGARGYFHIGAIEVLQERGYNIVAVAGTSMGALVGAAYANGKLDELKAFVTGLNKKQIANIITPTMGLDHVASDKNLIEIMKPLLGKTKIEDLPIPFVCCASDIVSGTERVFQKGSLLTAVRASISIPCFFKPVSENNHINIDGSIHNTLPLDRVARQAGDLLVAINVNGSDTCPYNAYQKTVEEENGFLANIRKRLPFHNVQFSANYLNMAIRVASLTIQTNTQLALKLTPPDICAELPMNAFSLFDFDKATEIIACGRAEMTRRLDEYEQKTKN</sequence>
<evidence type="ECO:0000256" key="1">
    <source>
        <dbReference type="ARBA" id="ARBA00022801"/>
    </source>
</evidence>
<evidence type="ECO:0000259" key="5">
    <source>
        <dbReference type="PROSITE" id="PS51635"/>
    </source>
</evidence>
<dbReference type="PANTHER" id="PTHR14226:SF76">
    <property type="entry name" value="NTE FAMILY PROTEIN RSSA"/>
    <property type="match status" value="1"/>
</dbReference>
<feature type="active site" description="Nucleophile" evidence="4">
    <location>
        <position position="58"/>
    </location>
</feature>
<gene>
    <name evidence="6" type="ORF">PIOMA14_I_0761</name>
</gene>
<dbReference type="PANTHER" id="PTHR14226">
    <property type="entry name" value="NEUROPATHY TARGET ESTERASE/SWISS CHEESE D.MELANOGASTER"/>
    <property type="match status" value="1"/>
</dbReference>
<evidence type="ECO:0000313" key="6">
    <source>
        <dbReference type="EMBL" id="BAU17269.1"/>
    </source>
</evidence>
<dbReference type="Pfam" id="PF01734">
    <property type="entry name" value="Patatin"/>
    <property type="match status" value="1"/>
</dbReference>
<feature type="short sequence motif" description="GXSXG" evidence="4">
    <location>
        <begin position="56"/>
        <end position="60"/>
    </location>
</feature>
<evidence type="ECO:0000313" key="7">
    <source>
        <dbReference type="Proteomes" id="UP000217431"/>
    </source>
</evidence>
<dbReference type="SUPFAM" id="SSF52151">
    <property type="entry name" value="FabD/lysophospholipase-like"/>
    <property type="match status" value="1"/>
</dbReference>
<dbReference type="PROSITE" id="PS51635">
    <property type="entry name" value="PNPLA"/>
    <property type="match status" value="1"/>
</dbReference>
<keyword evidence="2 4" id="KW-0442">Lipid degradation</keyword>
<keyword evidence="1 4" id="KW-0378">Hydrolase</keyword>
<organism evidence="6 7">
    <name type="scientific">Prevotella intermedia</name>
    <dbReference type="NCBI Taxonomy" id="28131"/>
    <lineage>
        <taxon>Bacteria</taxon>
        <taxon>Pseudomonadati</taxon>
        <taxon>Bacteroidota</taxon>
        <taxon>Bacteroidia</taxon>
        <taxon>Bacteroidales</taxon>
        <taxon>Prevotellaceae</taxon>
        <taxon>Prevotella</taxon>
    </lineage>
</organism>
<dbReference type="STRING" id="28131.BWX40_04840"/>
<comment type="caution">
    <text evidence="4">Lacks conserved residue(s) required for the propagation of feature annotation.</text>
</comment>
<dbReference type="GO" id="GO:0016787">
    <property type="term" value="F:hydrolase activity"/>
    <property type="evidence" value="ECO:0007669"/>
    <property type="project" value="UniProtKB-UniRule"/>
</dbReference>
<evidence type="ECO:0000256" key="3">
    <source>
        <dbReference type="ARBA" id="ARBA00023098"/>
    </source>
</evidence>